<dbReference type="Proteomes" id="UP000075260">
    <property type="component" value="Unassembled WGS sequence"/>
</dbReference>
<evidence type="ECO:0000313" key="2">
    <source>
        <dbReference type="Proteomes" id="UP000075260"/>
    </source>
</evidence>
<comment type="caution">
    <text evidence="1">The sequence shown here is derived from an EMBL/GenBank/DDBJ whole genome shotgun (WGS) entry which is preliminary data.</text>
</comment>
<dbReference type="RefSeq" id="WP_061612759.1">
    <property type="nucleotide sequence ID" value="NZ_JEMA01001116.1"/>
</dbReference>
<evidence type="ECO:0000313" key="1">
    <source>
        <dbReference type="EMBL" id="KYF62192.1"/>
    </source>
</evidence>
<dbReference type="OrthoDB" id="7107782at2"/>
<accession>A0A150Q2K2</accession>
<gene>
    <name evidence="1" type="ORF">BE15_40725</name>
</gene>
<name>A0A150Q2K2_SORCE</name>
<dbReference type="AlphaFoldDB" id="A0A150Q2K2"/>
<sequence>MTDVEVIMSEFSLSGNYRVQSRREAEPSKLIGDWFPAVEGLLDADTVNHALRAHPFWSRTTNVELRPALVTGRSGKFATEPDILYKRDFFLPDPGTMSMPVDIVDVRKSRENWAARAACTRNLLADGTYERLTERLDDLDVVIANEYYLHEAGHFLGYDVLTKYQDGYFAPGGKTAWPLVYLEELRADLQAFGFGARLLPAAQAARILLYNVALRFGVHREGIATRGVAPYGIVPFLLFCILRELRFVSVALMNDRWVIRLANLDEFAIVRVMRACAEHAESELTIPELATTDVIERALTAAKYVRRRLADTDAIDDYARVMGSPSTSELTEHEQS</sequence>
<reference evidence="1 2" key="1">
    <citation type="submission" date="2014-02" db="EMBL/GenBank/DDBJ databases">
        <title>The small core and large imbalanced accessory genome model reveals a collaborative survival strategy of Sorangium cellulosum strains in nature.</title>
        <authorList>
            <person name="Han K."/>
            <person name="Peng R."/>
            <person name="Blom J."/>
            <person name="Li Y.-Z."/>
        </authorList>
    </citation>
    <scope>NUCLEOTIDE SEQUENCE [LARGE SCALE GENOMIC DNA]</scope>
    <source>
        <strain evidence="1 2">So0008-312</strain>
    </source>
</reference>
<organism evidence="1 2">
    <name type="scientific">Sorangium cellulosum</name>
    <name type="common">Polyangium cellulosum</name>
    <dbReference type="NCBI Taxonomy" id="56"/>
    <lineage>
        <taxon>Bacteria</taxon>
        <taxon>Pseudomonadati</taxon>
        <taxon>Myxococcota</taxon>
        <taxon>Polyangia</taxon>
        <taxon>Polyangiales</taxon>
        <taxon>Polyangiaceae</taxon>
        <taxon>Sorangium</taxon>
    </lineage>
</organism>
<dbReference type="EMBL" id="JEMA01001116">
    <property type="protein sequence ID" value="KYF62192.1"/>
    <property type="molecule type" value="Genomic_DNA"/>
</dbReference>
<proteinExistence type="predicted"/>
<protein>
    <submittedName>
        <fullName evidence="1">Uncharacterized protein</fullName>
    </submittedName>
</protein>